<organism evidence="3 4">
    <name type="scientific">Neisseria wadsworthii 9715</name>
    <dbReference type="NCBI Taxonomy" id="1030841"/>
    <lineage>
        <taxon>Bacteria</taxon>
        <taxon>Pseudomonadati</taxon>
        <taxon>Pseudomonadota</taxon>
        <taxon>Betaproteobacteria</taxon>
        <taxon>Neisseriales</taxon>
        <taxon>Neisseriaceae</taxon>
        <taxon>Neisseria</taxon>
    </lineage>
</organism>
<keyword evidence="4" id="KW-1185">Reference proteome</keyword>
<dbReference type="AlphaFoldDB" id="G4CPJ5"/>
<dbReference type="GO" id="GO:0006355">
    <property type="term" value="P:regulation of DNA-templated transcription"/>
    <property type="evidence" value="ECO:0007669"/>
    <property type="project" value="InterPro"/>
</dbReference>
<evidence type="ECO:0000256" key="1">
    <source>
        <dbReference type="ARBA" id="ARBA00022649"/>
    </source>
</evidence>
<dbReference type="STRING" id="1030841.HMPREF9370_1005"/>
<evidence type="ECO:0000313" key="3">
    <source>
        <dbReference type="EMBL" id="EGZ47758.1"/>
    </source>
</evidence>
<comment type="caution">
    <text evidence="3">The sequence shown here is derived from an EMBL/GenBank/DDBJ whole genome shotgun (WGS) entry which is preliminary data.</text>
</comment>
<sequence length="69" mass="7609">MSVKKVNKDALDDQARCQSAAVFQAVISKKEHAELIREAAELVGASVSGFMRASAVKEARRVIKQFKNF</sequence>
<dbReference type="SUPFAM" id="SSF47598">
    <property type="entry name" value="Ribbon-helix-helix"/>
    <property type="match status" value="1"/>
</dbReference>
<comment type="similarity">
    <text evidence="2">Belongs to the TacA antitoxin family.</text>
</comment>
<dbReference type="Proteomes" id="UP000005336">
    <property type="component" value="Unassembled WGS sequence"/>
</dbReference>
<gene>
    <name evidence="3" type="ORF">HMPREF9370_1005</name>
</gene>
<accession>G4CPJ5</accession>
<dbReference type="Pfam" id="PF08681">
    <property type="entry name" value="TacA1"/>
    <property type="match status" value="1"/>
</dbReference>
<evidence type="ECO:0008006" key="5">
    <source>
        <dbReference type="Google" id="ProtNLM"/>
    </source>
</evidence>
<dbReference type="HOGENOM" id="CLU_2771645_0_0_4"/>
<reference evidence="3 4" key="1">
    <citation type="submission" date="2011-06" db="EMBL/GenBank/DDBJ databases">
        <authorList>
            <person name="Muzny D."/>
            <person name="Qin X."/>
            <person name="Deng J."/>
            <person name="Jiang H."/>
            <person name="Liu Y."/>
            <person name="Qu J."/>
            <person name="Song X.-Z."/>
            <person name="Zhang L."/>
            <person name="Thornton R."/>
            <person name="Coyle M."/>
            <person name="Francisco L."/>
            <person name="Jackson L."/>
            <person name="Javaid M."/>
            <person name="Korchina V."/>
            <person name="Kovar C."/>
            <person name="Mata R."/>
            <person name="Mathew T."/>
            <person name="Ngo R."/>
            <person name="Nguyen L."/>
            <person name="Nguyen N."/>
            <person name="Okwuonu G."/>
            <person name="Ongeri F."/>
            <person name="Pham C."/>
            <person name="Simmons D."/>
            <person name="Wilczek-Boney K."/>
            <person name="Hale W."/>
            <person name="Jakkamsetti A."/>
            <person name="Pham P."/>
            <person name="Ruth R."/>
            <person name="San Lucas F."/>
            <person name="Warren J."/>
            <person name="Zhang J."/>
            <person name="Zhao Z."/>
            <person name="Zhou C."/>
            <person name="Zhu D."/>
            <person name="Lee S."/>
            <person name="Bess C."/>
            <person name="Blankenburg K."/>
            <person name="Forbes L."/>
            <person name="Fu Q."/>
            <person name="Gubbala S."/>
            <person name="Hirani K."/>
            <person name="Jayaseelan J.C."/>
            <person name="Lara F."/>
            <person name="Munidasa M."/>
            <person name="Palculict T."/>
            <person name="Patil S."/>
            <person name="Pu L.-L."/>
            <person name="Saada N."/>
            <person name="Tang L."/>
            <person name="Weissenberger G."/>
            <person name="Zhu Y."/>
            <person name="Hemphill L."/>
            <person name="Shang Y."/>
            <person name="Youmans B."/>
            <person name="Ayvaz T."/>
            <person name="Ross M."/>
            <person name="Santibanez J."/>
            <person name="Aqrawi P."/>
            <person name="Gross S."/>
            <person name="Joshi V."/>
            <person name="Fowler G."/>
            <person name="Nazareth L."/>
            <person name="Reid J."/>
            <person name="Worley K."/>
            <person name="Petrosino J."/>
            <person name="Highlander S."/>
            <person name="Gibbs R."/>
        </authorList>
    </citation>
    <scope>NUCLEOTIDE SEQUENCE [LARGE SCALE GENOMIC DNA]</scope>
    <source>
        <strain evidence="3 4">9715</strain>
    </source>
</reference>
<name>G4CPJ5_9NEIS</name>
<evidence type="ECO:0000313" key="4">
    <source>
        <dbReference type="Proteomes" id="UP000005336"/>
    </source>
</evidence>
<dbReference type="InterPro" id="IPR010985">
    <property type="entry name" value="Ribbon_hlx_hlx"/>
</dbReference>
<dbReference type="PATRIC" id="fig|1030841.3.peg.984"/>
<dbReference type="EMBL" id="AGAZ01000038">
    <property type="protein sequence ID" value="EGZ47758.1"/>
    <property type="molecule type" value="Genomic_DNA"/>
</dbReference>
<evidence type="ECO:0000256" key="2">
    <source>
        <dbReference type="ARBA" id="ARBA00049988"/>
    </source>
</evidence>
<dbReference type="Gene3D" id="1.20.5.780">
    <property type="entry name" value="Single helix bin"/>
    <property type="match status" value="1"/>
</dbReference>
<proteinExistence type="inferred from homology"/>
<dbReference type="RefSeq" id="WP_009116147.1">
    <property type="nucleotide sequence ID" value="NZ_JH165159.1"/>
</dbReference>
<protein>
    <recommendedName>
        <fullName evidence="5">DUF1778 domain-containing protein</fullName>
    </recommendedName>
</protein>
<dbReference type="InterPro" id="IPR014795">
    <property type="entry name" value="TacA_1-like"/>
</dbReference>
<keyword evidence="1" id="KW-1277">Toxin-antitoxin system</keyword>